<dbReference type="InterPro" id="IPR000582">
    <property type="entry name" value="Acyl-CoA-binding_protein"/>
</dbReference>
<dbReference type="InterPro" id="IPR014352">
    <property type="entry name" value="FERM/acyl-CoA-bd_prot_sf"/>
</dbReference>
<name>A0A8K0MIL4_9ROSA</name>
<dbReference type="PANTHER" id="PTHR23310:SF62">
    <property type="entry name" value="ACYL-COA BINDING PROTEIN 1, ISOFORM A"/>
    <property type="match status" value="1"/>
</dbReference>
<dbReference type="EMBL" id="VOIH02000005">
    <property type="protein sequence ID" value="KAF3447366.1"/>
    <property type="molecule type" value="Genomic_DNA"/>
</dbReference>
<comment type="similarity">
    <text evidence="1">Belongs to the ACBP family.</text>
</comment>
<evidence type="ECO:0000256" key="2">
    <source>
        <dbReference type="ARBA" id="ARBA00023121"/>
    </source>
</evidence>
<dbReference type="Pfam" id="PF00887">
    <property type="entry name" value="ACBP"/>
    <property type="match status" value="1"/>
</dbReference>
<accession>A0A8K0MIL4</accession>
<reference evidence="4" key="1">
    <citation type="submission" date="2020-03" db="EMBL/GenBank/DDBJ databases">
        <title>A high-quality chromosome-level genome assembly of a woody plant with both climbing and erect habits, Rhamnella rubrinervis.</title>
        <authorList>
            <person name="Lu Z."/>
            <person name="Yang Y."/>
            <person name="Zhu X."/>
            <person name="Sun Y."/>
        </authorList>
    </citation>
    <scope>NUCLEOTIDE SEQUENCE</scope>
    <source>
        <strain evidence="4">BYM</strain>
        <tissue evidence="4">Leaf</tissue>
    </source>
</reference>
<sequence>MALKEEFEEHVDKAKTLPESKLTDDNKLKLYGLYKQATGGSISDTTVPAMFDNLKEKAKWNAWKAVEWKSQEEARKDYITMVKQLLAAAAASSSR</sequence>
<comment type="caution">
    <text evidence="4">The sequence shown here is derived from an EMBL/GenBank/DDBJ whole genome shotgun (WGS) entry which is preliminary data.</text>
</comment>
<dbReference type="GO" id="GO:0000062">
    <property type="term" value="F:fatty-acyl-CoA binding"/>
    <property type="evidence" value="ECO:0007669"/>
    <property type="project" value="InterPro"/>
</dbReference>
<evidence type="ECO:0000313" key="5">
    <source>
        <dbReference type="Proteomes" id="UP000796880"/>
    </source>
</evidence>
<evidence type="ECO:0000256" key="1">
    <source>
        <dbReference type="ARBA" id="ARBA00005567"/>
    </source>
</evidence>
<dbReference type="AlphaFoldDB" id="A0A8K0MIL4"/>
<dbReference type="InterPro" id="IPR035984">
    <property type="entry name" value="Acyl-CoA-binding_sf"/>
</dbReference>
<organism evidence="4 5">
    <name type="scientific">Rhamnella rubrinervis</name>
    <dbReference type="NCBI Taxonomy" id="2594499"/>
    <lineage>
        <taxon>Eukaryota</taxon>
        <taxon>Viridiplantae</taxon>
        <taxon>Streptophyta</taxon>
        <taxon>Embryophyta</taxon>
        <taxon>Tracheophyta</taxon>
        <taxon>Spermatophyta</taxon>
        <taxon>Magnoliopsida</taxon>
        <taxon>eudicotyledons</taxon>
        <taxon>Gunneridae</taxon>
        <taxon>Pentapetalae</taxon>
        <taxon>rosids</taxon>
        <taxon>fabids</taxon>
        <taxon>Rosales</taxon>
        <taxon>Rhamnaceae</taxon>
        <taxon>rhamnoid group</taxon>
        <taxon>Rhamneae</taxon>
        <taxon>Rhamnella</taxon>
    </lineage>
</organism>
<dbReference type="PANTHER" id="PTHR23310">
    <property type="entry name" value="ACYL-COA-BINDING PROTEIN, ACBP"/>
    <property type="match status" value="1"/>
</dbReference>
<gene>
    <name evidence="4" type="ORF">FNV43_RR12552</name>
</gene>
<dbReference type="PRINTS" id="PR00689">
    <property type="entry name" value="ACOABINDINGP"/>
</dbReference>
<dbReference type="InterPro" id="IPR022408">
    <property type="entry name" value="Acyl-CoA-binding_prot_CS"/>
</dbReference>
<keyword evidence="5" id="KW-1185">Reference proteome</keyword>
<dbReference type="PROSITE" id="PS00880">
    <property type="entry name" value="ACB_1"/>
    <property type="match status" value="1"/>
</dbReference>
<evidence type="ECO:0000259" key="3">
    <source>
        <dbReference type="PROSITE" id="PS51228"/>
    </source>
</evidence>
<dbReference type="Proteomes" id="UP000796880">
    <property type="component" value="Unassembled WGS sequence"/>
</dbReference>
<keyword evidence="2" id="KW-0446">Lipid-binding</keyword>
<dbReference type="OrthoDB" id="346910at2759"/>
<evidence type="ECO:0000313" key="4">
    <source>
        <dbReference type="EMBL" id="KAF3447366.1"/>
    </source>
</evidence>
<dbReference type="GO" id="GO:0006631">
    <property type="term" value="P:fatty acid metabolic process"/>
    <property type="evidence" value="ECO:0007669"/>
    <property type="project" value="TreeGrafter"/>
</dbReference>
<dbReference type="PROSITE" id="PS51228">
    <property type="entry name" value="ACB_2"/>
    <property type="match status" value="1"/>
</dbReference>
<protein>
    <recommendedName>
        <fullName evidence="3">ACB domain-containing protein</fullName>
    </recommendedName>
</protein>
<proteinExistence type="inferred from homology"/>
<dbReference type="SUPFAM" id="SSF47027">
    <property type="entry name" value="Acyl-CoA binding protein"/>
    <property type="match status" value="1"/>
</dbReference>
<feature type="domain" description="ACB" evidence="3">
    <location>
        <begin position="3"/>
        <end position="91"/>
    </location>
</feature>
<dbReference type="Gene3D" id="1.20.80.10">
    <property type="match status" value="1"/>
</dbReference>